<dbReference type="GO" id="GO:0004722">
    <property type="term" value="F:protein serine/threonine phosphatase activity"/>
    <property type="evidence" value="ECO:0007669"/>
    <property type="project" value="UniProtKB-EC"/>
</dbReference>
<evidence type="ECO:0000256" key="2">
    <source>
        <dbReference type="ARBA" id="ARBA00022801"/>
    </source>
</evidence>
<dbReference type="InterPro" id="IPR004843">
    <property type="entry name" value="Calcineurin-like_PHP"/>
</dbReference>
<evidence type="ECO:0000313" key="6">
    <source>
        <dbReference type="EMBL" id="KAJ3442998.1"/>
    </source>
</evidence>
<evidence type="ECO:0000256" key="3">
    <source>
        <dbReference type="ARBA" id="ARBA00023211"/>
    </source>
</evidence>
<comment type="catalytic activity">
    <reaction evidence="4">
        <text>O-phospho-L-threonyl-[protein] + H2O = L-threonyl-[protein] + phosphate</text>
        <dbReference type="Rhea" id="RHEA:47004"/>
        <dbReference type="Rhea" id="RHEA-COMP:11060"/>
        <dbReference type="Rhea" id="RHEA-COMP:11605"/>
        <dbReference type="ChEBI" id="CHEBI:15377"/>
        <dbReference type="ChEBI" id="CHEBI:30013"/>
        <dbReference type="ChEBI" id="CHEBI:43474"/>
        <dbReference type="ChEBI" id="CHEBI:61977"/>
        <dbReference type="EC" id="3.1.3.16"/>
    </reaction>
</comment>
<dbReference type="GO" id="GO:0046872">
    <property type="term" value="F:metal ion binding"/>
    <property type="evidence" value="ECO:0007669"/>
    <property type="project" value="UniProtKB-KW"/>
</dbReference>
<dbReference type="EC" id="3.1.3.16" evidence="4"/>
<evidence type="ECO:0000313" key="7">
    <source>
        <dbReference type="Proteomes" id="UP001146793"/>
    </source>
</evidence>
<keyword evidence="1" id="KW-0479">Metal-binding</keyword>
<dbReference type="PROSITE" id="PS00125">
    <property type="entry name" value="SER_THR_PHOSPHATASE"/>
    <property type="match status" value="1"/>
</dbReference>
<keyword evidence="3" id="KW-0464">Manganese</keyword>
<dbReference type="SUPFAM" id="SSF56300">
    <property type="entry name" value="Metallo-dependent phosphatases"/>
    <property type="match status" value="1"/>
</dbReference>
<proteinExistence type="inferred from homology"/>
<name>A0AAV7ZRL4_9EUKA</name>
<dbReference type="PRINTS" id="PR00114">
    <property type="entry name" value="STPHPHTASE"/>
</dbReference>
<protein>
    <recommendedName>
        <fullName evidence="4">Serine/threonine-protein phosphatase</fullName>
        <ecNumber evidence="4">3.1.3.16</ecNumber>
    </recommendedName>
</protein>
<accession>A0AAV7ZRL4</accession>
<dbReference type="Proteomes" id="UP001146793">
    <property type="component" value="Unassembled WGS sequence"/>
</dbReference>
<evidence type="ECO:0000256" key="1">
    <source>
        <dbReference type="ARBA" id="ARBA00022723"/>
    </source>
</evidence>
<dbReference type="InterPro" id="IPR047129">
    <property type="entry name" value="PPA2-like"/>
</dbReference>
<feature type="domain" description="Serine/threonine specific protein phosphatases" evidence="5">
    <location>
        <begin position="111"/>
        <end position="116"/>
    </location>
</feature>
<evidence type="ECO:0000256" key="4">
    <source>
        <dbReference type="RuleBase" id="RU004273"/>
    </source>
</evidence>
<sequence>MSLSFLFNKEIEKIYNFKLLNEIEIKKLCDKAREIFCKEPNIIQLKSPLTVVGDTHGQFKDTQEIFKIAGNCPNVNYLFLGDYVDRGKYGLENFLFLLMLKVRFPNRITLLRGNHEGKQLTQTYGFYDECIRKYGSTDVWKHLTDLFQTIPIAALIENEIFCFHGGLSPSLKFINQIEGLDRFQEIPLEGAMSDLIWGDPGEKDGWKFNPRGAGYLFGKDISKKFIKRNNIKLIARAHQIKMKGYTLEHDNSVLTLFSAPNYCNKCGNEGAVMTIDDNVNRYFIQFNSSSVGSEKINSDRIPNFFLN</sequence>
<organism evidence="6 7">
    <name type="scientific">Anaeramoeba flamelloides</name>
    <dbReference type="NCBI Taxonomy" id="1746091"/>
    <lineage>
        <taxon>Eukaryota</taxon>
        <taxon>Metamonada</taxon>
        <taxon>Anaeramoebidae</taxon>
        <taxon>Anaeramoeba</taxon>
    </lineage>
</organism>
<keyword evidence="2 4" id="KW-0378">Hydrolase</keyword>
<dbReference type="SMART" id="SM00156">
    <property type="entry name" value="PP2Ac"/>
    <property type="match status" value="1"/>
</dbReference>
<dbReference type="InterPro" id="IPR029052">
    <property type="entry name" value="Metallo-depent_PP-like"/>
</dbReference>
<dbReference type="PANTHER" id="PTHR45619">
    <property type="entry name" value="SERINE/THREONINE-PROTEIN PHOSPHATASE PP2A-RELATED"/>
    <property type="match status" value="1"/>
</dbReference>
<dbReference type="InterPro" id="IPR006186">
    <property type="entry name" value="Ser/Thr-sp_prot-phosphatase"/>
</dbReference>
<dbReference type="EMBL" id="JANTQA010000026">
    <property type="protein sequence ID" value="KAJ3442998.1"/>
    <property type="molecule type" value="Genomic_DNA"/>
</dbReference>
<comment type="similarity">
    <text evidence="4">Belongs to the PPP phosphatase family.</text>
</comment>
<evidence type="ECO:0000259" key="5">
    <source>
        <dbReference type="PROSITE" id="PS00125"/>
    </source>
</evidence>
<dbReference type="Pfam" id="PF00149">
    <property type="entry name" value="Metallophos"/>
    <property type="match status" value="1"/>
</dbReference>
<dbReference type="AlphaFoldDB" id="A0AAV7ZRL4"/>
<dbReference type="Gene3D" id="3.60.21.10">
    <property type="match status" value="1"/>
</dbReference>
<comment type="caution">
    <text evidence="6">The sequence shown here is derived from an EMBL/GenBank/DDBJ whole genome shotgun (WGS) entry which is preliminary data.</text>
</comment>
<gene>
    <name evidence="6" type="ORF">M0812_12755</name>
</gene>
<reference evidence="6" key="1">
    <citation type="submission" date="2022-08" db="EMBL/GenBank/DDBJ databases">
        <title>Novel sulphate-reducing endosymbionts in the free-living metamonad Anaeramoeba.</title>
        <authorList>
            <person name="Jerlstrom-Hultqvist J."/>
            <person name="Cepicka I."/>
            <person name="Gallot-Lavallee L."/>
            <person name="Salas-Leiva D."/>
            <person name="Curtis B.A."/>
            <person name="Zahonova K."/>
            <person name="Pipaliya S."/>
            <person name="Dacks J."/>
            <person name="Roger A.J."/>
        </authorList>
    </citation>
    <scope>NUCLEOTIDE SEQUENCE</scope>
    <source>
        <strain evidence="6">Busselton2</strain>
    </source>
</reference>